<protein>
    <submittedName>
        <fullName evidence="6">MerR family transcriptional regulator</fullName>
    </submittedName>
</protein>
<evidence type="ECO:0000256" key="3">
    <source>
        <dbReference type="ARBA" id="ARBA00023125"/>
    </source>
</evidence>
<dbReference type="Gene3D" id="1.10.1660.10">
    <property type="match status" value="1"/>
</dbReference>
<evidence type="ECO:0000313" key="7">
    <source>
        <dbReference type="Proteomes" id="UP000809273"/>
    </source>
</evidence>
<dbReference type="SMART" id="SM00422">
    <property type="entry name" value="HTH_MERR"/>
    <property type="match status" value="1"/>
</dbReference>
<dbReference type="PROSITE" id="PS50937">
    <property type="entry name" value="HTH_MERR_2"/>
    <property type="match status" value="1"/>
</dbReference>
<keyword evidence="1" id="KW-0678">Repressor</keyword>
<dbReference type="Pfam" id="PF13411">
    <property type="entry name" value="MerR_1"/>
    <property type="match status" value="1"/>
</dbReference>
<reference evidence="6" key="1">
    <citation type="journal article" date="2021" name="Environ. Microbiol.">
        <title>Genomic characterization of three novel Desulfobacterota classes expand the metabolic and phylogenetic diversity of the phylum.</title>
        <authorList>
            <person name="Murphy C.L."/>
            <person name="Biggerstaff J."/>
            <person name="Eichhorn A."/>
            <person name="Ewing E."/>
            <person name="Shahan R."/>
            <person name="Soriano D."/>
            <person name="Stewart S."/>
            <person name="VanMol K."/>
            <person name="Walker R."/>
            <person name="Walters P."/>
            <person name="Elshahed M.S."/>
            <person name="Youssef N.H."/>
        </authorList>
    </citation>
    <scope>NUCLEOTIDE SEQUENCE</scope>
    <source>
        <strain evidence="6">Zod_Metabat.24</strain>
    </source>
</reference>
<proteinExistence type="predicted"/>
<dbReference type="InterPro" id="IPR009061">
    <property type="entry name" value="DNA-bd_dom_put_sf"/>
</dbReference>
<gene>
    <name evidence="6" type="ORF">JW984_04960</name>
</gene>
<comment type="caution">
    <text evidence="6">The sequence shown here is derived from an EMBL/GenBank/DDBJ whole genome shotgun (WGS) entry which is preliminary data.</text>
</comment>
<keyword evidence="4" id="KW-0804">Transcription</keyword>
<organism evidence="6 7">
    <name type="scientific">Candidatus Zymogenus saltonus</name>
    <dbReference type="NCBI Taxonomy" id="2844893"/>
    <lineage>
        <taxon>Bacteria</taxon>
        <taxon>Deltaproteobacteria</taxon>
        <taxon>Candidatus Zymogenia</taxon>
        <taxon>Candidatus Zymogeniales</taxon>
        <taxon>Candidatus Zymogenaceae</taxon>
        <taxon>Candidatus Zymogenus</taxon>
    </lineage>
</organism>
<dbReference type="EMBL" id="JAFGIX010000025">
    <property type="protein sequence ID" value="MBN1572531.1"/>
    <property type="molecule type" value="Genomic_DNA"/>
</dbReference>
<dbReference type="InterPro" id="IPR000551">
    <property type="entry name" value="MerR-type_HTH_dom"/>
</dbReference>
<dbReference type="AlphaFoldDB" id="A0A9D8KF23"/>
<dbReference type="PANTHER" id="PTHR30204:SF69">
    <property type="entry name" value="MERR-FAMILY TRANSCRIPTIONAL REGULATOR"/>
    <property type="match status" value="1"/>
</dbReference>
<reference evidence="6" key="2">
    <citation type="submission" date="2021-01" db="EMBL/GenBank/DDBJ databases">
        <authorList>
            <person name="Hahn C.R."/>
            <person name="Youssef N.H."/>
            <person name="Elshahed M."/>
        </authorList>
    </citation>
    <scope>NUCLEOTIDE SEQUENCE</scope>
    <source>
        <strain evidence="6">Zod_Metabat.24</strain>
    </source>
</reference>
<dbReference type="GO" id="GO:0003677">
    <property type="term" value="F:DNA binding"/>
    <property type="evidence" value="ECO:0007669"/>
    <property type="project" value="UniProtKB-KW"/>
</dbReference>
<dbReference type="InterPro" id="IPR047057">
    <property type="entry name" value="MerR_fam"/>
</dbReference>
<sequence length="492" mass="55118">MSPEEKQRPKGLRISQLAKLADVSIPTIKHYLKEGLLPKPVKTGRTMSYYDQECVDIVKLIKRLQTEKYLPLSVIKGIIDQVGANEDDTMLGESLAGVLGQSAVGSAVSRGEIERKTRYPISKIDSLEEGGFIYPRVLGEKKEYDFIDCQIISLVKEREEAGIPFDYSVKMLSIFKRHINGIVREEAGHFLNKLLKEKDIEEVLTNTIRGDRALIQFMPLIRTKLTLENTKRMIDRVNRAPELIREAFDFTLTSQNRGGFFIRKKQHDVESPLLKVIEGALRNEGMDSPKRGDNLPLIFEKDSDKLLRGFAAIVEGEGAKAEAIFNEVNIPSRFSSLKSAFLGICGLLKTSGASGPLQMIDETRDVVKHLSASIGKSGDEKVDLIISYLRGVGLSLIPELSNIHERAEKDLWSLISPDAELKKEFDGMESSPFEELSLKSLYFLALMQTADGRLDEALSTLERLRESGGEGNYGDVAERVLKEVREMIERGE</sequence>
<dbReference type="PANTHER" id="PTHR30204">
    <property type="entry name" value="REDOX-CYCLING DRUG-SENSING TRANSCRIPTIONAL ACTIVATOR SOXR"/>
    <property type="match status" value="1"/>
</dbReference>
<evidence type="ECO:0000256" key="4">
    <source>
        <dbReference type="ARBA" id="ARBA00023163"/>
    </source>
</evidence>
<accession>A0A9D8KF23</accession>
<dbReference type="SUPFAM" id="SSF46955">
    <property type="entry name" value="Putative DNA-binding domain"/>
    <property type="match status" value="1"/>
</dbReference>
<evidence type="ECO:0000313" key="6">
    <source>
        <dbReference type="EMBL" id="MBN1572531.1"/>
    </source>
</evidence>
<evidence type="ECO:0000256" key="1">
    <source>
        <dbReference type="ARBA" id="ARBA00022491"/>
    </source>
</evidence>
<name>A0A9D8KF23_9DELT</name>
<evidence type="ECO:0000259" key="5">
    <source>
        <dbReference type="PROSITE" id="PS50937"/>
    </source>
</evidence>
<evidence type="ECO:0000256" key="2">
    <source>
        <dbReference type="ARBA" id="ARBA00023015"/>
    </source>
</evidence>
<dbReference type="GO" id="GO:0003700">
    <property type="term" value="F:DNA-binding transcription factor activity"/>
    <property type="evidence" value="ECO:0007669"/>
    <property type="project" value="InterPro"/>
</dbReference>
<keyword evidence="3" id="KW-0238">DNA-binding</keyword>
<dbReference type="Proteomes" id="UP000809273">
    <property type="component" value="Unassembled WGS sequence"/>
</dbReference>
<keyword evidence="2" id="KW-0805">Transcription regulation</keyword>
<feature type="domain" description="HTH merR-type" evidence="5">
    <location>
        <begin position="11"/>
        <end position="81"/>
    </location>
</feature>